<dbReference type="SUPFAM" id="SSF51735">
    <property type="entry name" value="NAD(P)-binding Rossmann-fold domains"/>
    <property type="match status" value="1"/>
</dbReference>
<protein>
    <submittedName>
        <fullName evidence="2">Nucleoside-diphosphate-sugar epimerase</fullName>
    </submittedName>
</protein>
<dbReference type="InterPro" id="IPR051207">
    <property type="entry name" value="ComplexI_NDUFA9_subunit"/>
</dbReference>
<accession>A0A1H8D9D2</accession>
<dbReference type="Pfam" id="PF01370">
    <property type="entry name" value="Epimerase"/>
    <property type="match status" value="1"/>
</dbReference>
<sequence length="296" mass="33860">MDHKHVGLLGATGLVGACILQQLVSDQWRISAFTRKPVPPERAIGQIHWQQLNAAHTLHDQSRKGPSLWICAAPIWTLPEHFSLLCALGAQRIVVLSSTSRLSKINSSSAYEQAIAQRLADAEQAFRRWADEQHIEWIILRPTLIYGMGSDKNISVIARFILRYRFFPLLGAAIGLRQPIHVKDVSTACILALNTLNIKNRTYNLTGGETLTYREMIRRIFSALTITPRFIEIPRWLFQLTISVLNWLPQYRHWTPAMADRMNRDLVFDSIKIQQDLQFRPGPFILSEEDMPSKQN</sequence>
<evidence type="ECO:0000313" key="2">
    <source>
        <dbReference type="EMBL" id="SEN03890.1"/>
    </source>
</evidence>
<dbReference type="OrthoDB" id="5565437at2"/>
<dbReference type="InterPro" id="IPR036291">
    <property type="entry name" value="NAD(P)-bd_dom_sf"/>
</dbReference>
<reference evidence="2 3" key="1">
    <citation type="submission" date="2016-10" db="EMBL/GenBank/DDBJ databases">
        <authorList>
            <person name="de Groot N.N."/>
        </authorList>
    </citation>
    <scope>NUCLEOTIDE SEQUENCE [LARGE SCALE GENOMIC DNA]</scope>
    <source>
        <strain evidence="2 3">Nm22</strain>
    </source>
</reference>
<name>A0A1H8D9D2_9PROT</name>
<evidence type="ECO:0000313" key="3">
    <source>
        <dbReference type="Proteomes" id="UP000199459"/>
    </source>
</evidence>
<evidence type="ECO:0000259" key="1">
    <source>
        <dbReference type="Pfam" id="PF01370"/>
    </source>
</evidence>
<dbReference type="InterPro" id="IPR001509">
    <property type="entry name" value="Epimerase_deHydtase"/>
</dbReference>
<dbReference type="AlphaFoldDB" id="A0A1H8D9D2"/>
<dbReference type="PANTHER" id="PTHR12126">
    <property type="entry name" value="NADH-UBIQUINONE OXIDOREDUCTASE 39 KDA SUBUNIT-RELATED"/>
    <property type="match status" value="1"/>
</dbReference>
<dbReference type="GO" id="GO:0044877">
    <property type="term" value="F:protein-containing complex binding"/>
    <property type="evidence" value="ECO:0007669"/>
    <property type="project" value="TreeGrafter"/>
</dbReference>
<dbReference type="STRING" id="917.SAMN05216326_11634"/>
<dbReference type="Proteomes" id="UP000199459">
    <property type="component" value="Unassembled WGS sequence"/>
</dbReference>
<organism evidence="2 3">
    <name type="scientific">Nitrosomonas marina</name>
    <dbReference type="NCBI Taxonomy" id="917"/>
    <lineage>
        <taxon>Bacteria</taxon>
        <taxon>Pseudomonadati</taxon>
        <taxon>Pseudomonadota</taxon>
        <taxon>Betaproteobacteria</taxon>
        <taxon>Nitrosomonadales</taxon>
        <taxon>Nitrosomonadaceae</taxon>
        <taxon>Nitrosomonas</taxon>
    </lineage>
</organism>
<feature type="domain" description="NAD-dependent epimerase/dehydratase" evidence="1">
    <location>
        <begin position="122"/>
        <end position="205"/>
    </location>
</feature>
<dbReference type="EMBL" id="FOCP01000006">
    <property type="protein sequence ID" value="SEN03890.1"/>
    <property type="molecule type" value="Genomic_DNA"/>
</dbReference>
<gene>
    <name evidence="2" type="ORF">SAMN05216325_106118</name>
</gene>
<proteinExistence type="predicted"/>
<dbReference type="PANTHER" id="PTHR12126:SF11">
    <property type="entry name" value="NADH DEHYDROGENASE [UBIQUINONE] 1 ALPHA SUBCOMPLEX SUBUNIT 9, MITOCHONDRIAL"/>
    <property type="match status" value="1"/>
</dbReference>
<dbReference type="RefSeq" id="WP_090629544.1">
    <property type="nucleotide sequence ID" value="NZ_FOCP01000006.1"/>
</dbReference>
<dbReference type="Gene3D" id="3.40.50.720">
    <property type="entry name" value="NAD(P)-binding Rossmann-like Domain"/>
    <property type="match status" value="2"/>
</dbReference>
<dbReference type="PROSITE" id="PS51257">
    <property type="entry name" value="PROKAR_LIPOPROTEIN"/>
    <property type="match status" value="1"/>
</dbReference>